<comment type="subcellular location">
    <subcellularLocation>
        <location evidence="1">Cell membrane</location>
        <topology evidence="1">Multi-pass membrane protein</topology>
    </subcellularLocation>
</comment>
<dbReference type="Proteomes" id="UP001254165">
    <property type="component" value="Unassembled WGS sequence"/>
</dbReference>
<keyword evidence="6 8" id="KW-0472">Membrane</keyword>
<keyword evidence="2" id="KW-1003">Cell membrane</keyword>
<organism evidence="9 10">
    <name type="scientific">Thermanaerothrix solaris</name>
    <dbReference type="NCBI Taxonomy" id="3058434"/>
    <lineage>
        <taxon>Bacteria</taxon>
        <taxon>Bacillati</taxon>
        <taxon>Chloroflexota</taxon>
        <taxon>Anaerolineae</taxon>
        <taxon>Anaerolineales</taxon>
        <taxon>Anaerolineaceae</taxon>
        <taxon>Thermanaerothrix</taxon>
    </lineage>
</organism>
<dbReference type="GO" id="GO:0016757">
    <property type="term" value="F:glycosyltransferase activity"/>
    <property type="evidence" value="ECO:0007669"/>
    <property type="project" value="UniProtKB-KW"/>
</dbReference>
<evidence type="ECO:0000256" key="2">
    <source>
        <dbReference type="ARBA" id="ARBA00022475"/>
    </source>
</evidence>
<sequence length="351" mass="40086">MTRPAGNAIHIHAQMISQRLSQKIRLTEWLGVILAFAILAVFVLHQSEAVYPVDLKNYLDAERHTLQRYYYLPIWLPMFELLARLPLNVAWLIWGVLNILGFWFAWRVFGGGVWAWFTATLFFVIFYGQITGILAAGVAVFWMALLHDRWLLAGIGACIALTKYQWGLPLLIILAFLARRSKRTYFLTTCVTFAIIGIFLSLYPEWLSTLGTRYSLQPPNDQASISLWRYVGPVSLILWGIPFLLPLNDVKRLNLLFLSIPLVTPYFQPHDLLVWFAFPLGIWPTLSNLTFVILPHWGLSGLRWLALIPLMLYIYHLVHPSGSMSLLLLNPASSVTARAFVDPGYTLDVQE</sequence>
<feature type="transmembrane region" description="Helical" evidence="8">
    <location>
        <begin position="150"/>
        <end position="178"/>
    </location>
</feature>
<protein>
    <submittedName>
        <fullName evidence="9">Glycosyltransferase family 87 protein</fullName>
        <ecNumber evidence="9">2.4.-.-</ecNumber>
    </submittedName>
</protein>
<dbReference type="InterPro" id="IPR018584">
    <property type="entry name" value="GT87"/>
</dbReference>
<gene>
    <name evidence="9" type="ORF">QYE77_09695</name>
</gene>
<keyword evidence="4 8" id="KW-0812">Transmembrane</keyword>
<keyword evidence="5 8" id="KW-1133">Transmembrane helix</keyword>
<dbReference type="EC" id="2.4.-.-" evidence="9"/>
<evidence type="ECO:0000256" key="6">
    <source>
        <dbReference type="ARBA" id="ARBA00023136"/>
    </source>
</evidence>
<comment type="similarity">
    <text evidence="7">Belongs to the glycosyltransferase 87 family.</text>
</comment>
<evidence type="ECO:0000256" key="1">
    <source>
        <dbReference type="ARBA" id="ARBA00004651"/>
    </source>
</evidence>
<keyword evidence="9" id="KW-0328">Glycosyltransferase</keyword>
<evidence type="ECO:0000256" key="8">
    <source>
        <dbReference type="SAM" id="Phobius"/>
    </source>
</evidence>
<evidence type="ECO:0000256" key="7">
    <source>
        <dbReference type="ARBA" id="ARBA00024033"/>
    </source>
</evidence>
<evidence type="ECO:0000313" key="9">
    <source>
        <dbReference type="EMBL" id="MDT8898541.1"/>
    </source>
</evidence>
<keyword evidence="10" id="KW-1185">Reference proteome</keyword>
<keyword evidence="3 9" id="KW-0808">Transferase</keyword>
<comment type="caution">
    <text evidence="9">The sequence shown here is derived from an EMBL/GenBank/DDBJ whole genome shotgun (WGS) entry which is preliminary data.</text>
</comment>
<evidence type="ECO:0000256" key="3">
    <source>
        <dbReference type="ARBA" id="ARBA00022679"/>
    </source>
</evidence>
<dbReference type="EMBL" id="JAUHMF010000002">
    <property type="protein sequence ID" value="MDT8898541.1"/>
    <property type="molecule type" value="Genomic_DNA"/>
</dbReference>
<proteinExistence type="inferred from homology"/>
<dbReference type="RefSeq" id="WP_315625203.1">
    <property type="nucleotide sequence ID" value="NZ_JAUHMF010000002.1"/>
</dbReference>
<evidence type="ECO:0000256" key="4">
    <source>
        <dbReference type="ARBA" id="ARBA00022692"/>
    </source>
</evidence>
<evidence type="ECO:0000256" key="5">
    <source>
        <dbReference type="ARBA" id="ARBA00022989"/>
    </source>
</evidence>
<dbReference type="Pfam" id="PF09594">
    <property type="entry name" value="GT87"/>
    <property type="match status" value="1"/>
</dbReference>
<feature type="transmembrane region" description="Helical" evidence="8">
    <location>
        <begin position="185"/>
        <end position="207"/>
    </location>
</feature>
<feature type="transmembrane region" description="Helical" evidence="8">
    <location>
        <begin position="85"/>
        <end position="106"/>
    </location>
</feature>
<feature type="transmembrane region" description="Helical" evidence="8">
    <location>
        <begin position="113"/>
        <end position="144"/>
    </location>
</feature>
<reference evidence="9 10" key="1">
    <citation type="submission" date="2023-07" db="EMBL/GenBank/DDBJ databases">
        <title>Novel species of Thermanaerothrix with wide hydrolytic capabilities.</title>
        <authorList>
            <person name="Zayulina K.S."/>
            <person name="Podosokorskaya O.A."/>
            <person name="Elcheninov A.G."/>
        </authorList>
    </citation>
    <scope>NUCLEOTIDE SEQUENCE [LARGE SCALE GENOMIC DNA]</scope>
    <source>
        <strain evidence="9 10">4228-RoL</strain>
    </source>
</reference>
<feature type="transmembrane region" description="Helical" evidence="8">
    <location>
        <begin position="274"/>
        <end position="294"/>
    </location>
</feature>
<feature type="transmembrane region" description="Helical" evidence="8">
    <location>
        <begin position="227"/>
        <end position="245"/>
    </location>
</feature>
<evidence type="ECO:0000313" key="10">
    <source>
        <dbReference type="Proteomes" id="UP001254165"/>
    </source>
</evidence>
<feature type="transmembrane region" description="Helical" evidence="8">
    <location>
        <begin position="26"/>
        <end position="45"/>
    </location>
</feature>
<name>A0ABU3NNX1_9CHLR</name>
<feature type="transmembrane region" description="Helical" evidence="8">
    <location>
        <begin position="301"/>
        <end position="318"/>
    </location>
</feature>
<accession>A0ABU3NNX1</accession>